<name>A0A0C5WQN7_9GAMM</name>
<gene>
    <name evidence="1" type="ORF">H744_2c2013</name>
</gene>
<dbReference type="OrthoDB" id="9155249at2"/>
<dbReference type="KEGG" id="pgb:H744_2c2013"/>
<protein>
    <recommendedName>
        <fullName evidence="3">RiboL-PSP-HEPN domain-containing protein</fullName>
    </recommendedName>
</protein>
<dbReference type="PATRIC" id="fig|658445.3.peg.3984"/>
<dbReference type="AlphaFoldDB" id="A0A0C5WQN7"/>
<accession>A0A0C5WQN7</accession>
<evidence type="ECO:0000313" key="2">
    <source>
        <dbReference type="Proteomes" id="UP000032303"/>
    </source>
</evidence>
<reference evidence="1 2" key="1">
    <citation type="submission" date="2013-05" db="EMBL/GenBank/DDBJ databases">
        <title>Complete genome sequence of the lipase-producing bacterium Photobacterium gaetbulicola Gung47.</title>
        <authorList>
            <person name="Kim Y.-O."/>
        </authorList>
    </citation>
    <scope>NUCLEOTIDE SEQUENCE [LARGE SCALE GENOMIC DNA]</scope>
    <source>
        <strain evidence="1 2">Gung47</strain>
    </source>
</reference>
<sequence>MSLSFEDLIESHMSSLDTDTINSFKKVFSEAMDCEFSKIEQAQAAHDNMKFLFKEHEHMHRSWIEDDAIYKFSVVDLAGELYILALYKRVELKHKELVRFFNLEVGTRNLSNWNDLWKVLPPEAKKLPEFNAVNELRLLNNAIKHEGVISKQLAKNYPRHGQFGDELTDLSISFERLEPIACKYIKALYAILKSKT</sequence>
<dbReference type="HOGENOM" id="CLU_1364896_0_0_6"/>
<evidence type="ECO:0000313" key="1">
    <source>
        <dbReference type="EMBL" id="AJR08677.1"/>
    </source>
</evidence>
<evidence type="ECO:0008006" key="3">
    <source>
        <dbReference type="Google" id="ProtNLM"/>
    </source>
</evidence>
<keyword evidence="2" id="KW-1185">Reference proteome</keyword>
<dbReference type="EMBL" id="CP005974">
    <property type="protein sequence ID" value="AJR08677.1"/>
    <property type="molecule type" value="Genomic_DNA"/>
</dbReference>
<organism evidence="1 2">
    <name type="scientific">Photobacterium gaetbulicola Gung47</name>
    <dbReference type="NCBI Taxonomy" id="658445"/>
    <lineage>
        <taxon>Bacteria</taxon>
        <taxon>Pseudomonadati</taxon>
        <taxon>Pseudomonadota</taxon>
        <taxon>Gammaproteobacteria</taxon>
        <taxon>Vibrionales</taxon>
        <taxon>Vibrionaceae</taxon>
        <taxon>Photobacterium</taxon>
    </lineage>
</organism>
<dbReference type="Proteomes" id="UP000032303">
    <property type="component" value="Chromosome 2"/>
</dbReference>
<proteinExistence type="predicted"/>